<evidence type="ECO:0000256" key="8">
    <source>
        <dbReference type="ARBA" id="ARBA00023211"/>
    </source>
</evidence>
<dbReference type="RefSeq" id="WP_189331463.1">
    <property type="nucleotide sequence ID" value="NZ_AP023356.1"/>
</dbReference>
<dbReference type="Proteomes" id="UP000676967">
    <property type="component" value="Chromosome"/>
</dbReference>
<keyword evidence="7" id="KW-0342">GTP-binding</keyword>
<accession>A0ABM7M5T1</accession>
<dbReference type="InterPro" id="IPR001233">
    <property type="entry name" value="RtcB"/>
</dbReference>
<dbReference type="Gene3D" id="3.90.1860.10">
    <property type="entry name" value="tRNA-splicing ligase RtcB"/>
    <property type="match status" value="1"/>
</dbReference>
<evidence type="ECO:0000313" key="10">
    <source>
        <dbReference type="EMBL" id="BCJ47001.1"/>
    </source>
</evidence>
<reference evidence="10 11" key="1">
    <citation type="submission" date="2020-08" db="EMBL/GenBank/DDBJ databases">
        <title>Whole genome shotgun sequence of Actinoplanes ianthinogenes NBRC 13996.</title>
        <authorList>
            <person name="Komaki H."/>
            <person name="Tamura T."/>
        </authorList>
    </citation>
    <scope>NUCLEOTIDE SEQUENCE [LARGE SCALE GENOMIC DNA]</scope>
    <source>
        <strain evidence="10 11">NBRC 13996</strain>
    </source>
</reference>
<dbReference type="PANTHER" id="PTHR43749:SF2">
    <property type="entry name" value="RNA-SPLICING LIGASE RTCB"/>
    <property type="match status" value="1"/>
</dbReference>
<evidence type="ECO:0000256" key="1">
    <source>
        <dbReference type="ARBA" id="ARBA00001936"/>
    </source>
</evidence>
<dbReference type="GO" id="GO:0016874">
    <property type="term" value="F:ligase activity"/>
    <property type="evidence" value="ECO:0007669"/>
    <property type="project" value="UniProtKB-KW"/>
</dbReference>
<sequence>MQKINERLVNWASILEDETRQQAEKASQLPFIHPHIALMPDAHLGKGATVGSVIPTLGALIPAAVGVDIGCGMAAVRTQYRVEDLRPDRSSLRVAIERAIPLSAGGYNTKLTDSARKRVEQLTAQAGFDPAHYARNWELQLGSLGSGNHFIEVCRDEHGWVWLFLHSGSRGVGNKIASHHIRVAQELMTRRGITLPDRDLAYLEEGTDEFAAYLAELRWAQNFALANRDEMMDRVIACFAKFAGGPVEQRDRVQCHHNYTEQETHFGKQVWVSRKGAINAEKGRPGLIPGSMGDASYVVAGKGDATSLNSSPHGAGRAYSRSKARKTFTREQLRTAMKGIEFRDTDAFLDEIPQAYKPIDVVMRDAADLVEIRHTLRQLVNVKGD</sequence>
<keyword evidence="8" id="KW-0464">Manganese</keyword>
<evidence type="ECO:0000256" key="6">
    <source>
        <dbReference type="ARBA" id="ARBA00022800"/>
    </source>
</evidence>
<gene>
    <name evidence="10" type="ORF">Aiant_76580</name>
</gene>
<proteinExistence type="predicted"/>
<keyword evidence="5" id="KW-0547">Nucleotide-binding</keyword>
<evidence type="ECO:0000256" key="3">
    <source>
        <dbReference type="ARBA" id="ARBA00022598"/>
    </source>
</evidence>
<evidence type="ECO:0000313" key="11">
    <source>
        <dbReference type="Proteomes" id="UP000676967"/>
    </source>
</evidence>
<dbReference type="EC" id="6.5.1.8" evidence="2"/>
<dbReference type="InterPro" id="IPR036025">
    <property type="entry name" value="RtcB-like_sf"/>
</dbReference>
<dbReference type="Pfam" id="PF01139">
    <property type="entry name" value="RtcB"/>
    <property type="match status" value="1"/>
</dbReference>
<dbReference type="EMBL" id="AP023356">
    <property type="protein sequence ID" value="BCJ47001.1"/>
    <property type="molecule type" value="Genomic_DNA"/>
</dbReference>
<keyword evidence="3 10" id="KW-0436">Ligase</keyword>
<comment type="cofactor">
    <cofactor evidence="1">
        <name>Mn(2+)</name>
        <dbReference type="ChEBI" id="CHEBI:29035"/>
    </cofactor>
</comment>
<evidence type="ECO:0000256" key="2">
    <source>
        <dbReference type="ARBA" id="ARBA00012726"/>
    </source>
</evidence>
<keyword evidence="11" id="KW-1185">Reference proteome</keyword>
<dbReference type="SUPFAM" id="SSF103365">
    <property type="entry name" value="Hypothetical protein PH1602"/>
    <property type="match status" value="1"/>
</dbReference>
<protein>
    <recommendedName>
        <fullName evidence="2">3'-phosphate/5'-hydroxy nucleic acid ligase</fullName>
        <ecNumber evidence="2">6.5.1.8</ecNumber>
    </recommendedName>
</protein>
<organism evidence="10 11">
    <name type="scientific">Actinoplanes ianthinogenes</name>
    <dbReference type="NCBI Taxonomy" id="122358"/>
    <lineage>
        <taxon>Bacteria</taxon>
        <taxon>Bacillati</taxon>
        <taxon>Actinomycetota</taxon>
        <taxon>Actinomycetes</taxon>
        <taxon>Micromonosporales</taxon>
        <taxon>Micromonosporaceae</taxon>
        <taxon>Actinoplanes</taxon>
    </lineage>
</organism>
<name>A0ABM7M5T1_9ACTN</name>
<dbReference type="PANTHER" id="PTHR43749">
    <property type="entry name" value="RNA-SPLICING LIGASE RTCB"/>
    <property type="match status" value="1"/>
</dbReference>
<comment type="catalytic activity">
    <reaction evidence="9">
        <text>a 3'-end 3'-phospho-ribonucleotide-RNA + a 5'-end dephospho-ribonucleoside-RNA + GTP = a ribonucleotidyl-ribonucleotide-RNA + GMP + diphosphate</text>
        <dbReference type="Rhea" id="RHEA:68076"/>
        <dbReference type="Rhea" id="RHEA-COMP:10463"/>
        <dbReference type="Rhea" id="RHEA-COMP:13936"/>
        <dbReference type="Rhea" id="RHEA-COMP:17355"/>
        <dbReference type="ChEBI" id="CHEBI:33019"/>
        <dbReference type="ChEBI" id="CHEBI:37565"/>
        <dbReference type="ChEBI" id="CHEBI:58115"/>
        <dbReference type="ChEBI" id="CHEBI:83062"/>
        <dbReference type="ChEBI" id="CHEBI:138284"/>
        <dbReference type="ChEBI" id="CHEBI:173118"/>
        <dbReference type="EC" id="6.5.1.8"/>
    </reaction>
</comment>
<dbReference type="InterPro" id="IPR052915">
    <property type="entry name" value="RtcB-like"/>
</dbReference>
<keyword evidence="4" id="KW-0479">Metal-binding</keyword>
<evidence type="ECO:0000256" key="9">
    <source>
        <dbReference type="ARBA" id="ARBA00047746"/>
    </source>
</evidence>
<keyword evidence="6" id="KW-0692">RNA repair</keyword>
<evidence type="ECO:0000256" key="5">
    <source>
        <dbReference type="ARBA" id="ARBA00022741"/>
    </source>
</evidence>
<evidence type="ECO:0000256" key="7">
    <source>
        <dbReference type="ARBA" id="ARBA00023134"/>
    </source>
</evidence>
<evidence type="ECO:0000256" key="4">
    <source>
        <dbReference type="ARBA" id="ARBA00022723"/>
    </source>
</evidence>